<keyword evidence="1" id="KW-0812">Transmembrane</keyword>
<keyword evidence="1" id="KW-0472">Membrane</keyword>
<reference evidence="3 4" key="2">
    <citation type="submission" date="2018-11" db="EMBL/GenBank/DDBJ databases">
        <authorList>
            <consortium name="Pathogen Informatics"/>
        </authorList>
    </citation>
    <scope>NUCLEOTIDE SEQUENCE [LARGE SCALE GENOMIC DNA]</scope>
</reference>
<proteinExistence type="predicted"/>
<keyword evidence="2" id="KW-0732">Signal</keyword>
<evidence type="ECO:0000313" key="5">
    <source>
        <dbReference type="WBParaSite" id="NBR_0001683201-mRNA-1"/>
    </source>
</evidence>
<name>A0A0N4YIS8_NIPBR</name>
<feature type="chain" id="PRO_5043125692" evidence="2">
    <location>
        <begin position="17"/>
        <end position="74"/>
    </location>
</feature>
<sequence length="74" mass="8204">MWLAVLLVALAGFATAVDPLCAVYDPFKVLPDNNKESESLLKTLKLFLALISYISIFAELRDFHRHQSTVHGSG</sequence>
<evidence type="ECO:0000313" key="4">
    <source>
        <dbReference type="Proteomes" id="UP000271162"/>
    </source>
</evidence>
<feature type="transmembrane region" description="Helical" evidence="1">
    <location>
        <begin position="43"/>
        <end position="60"/>
    </location>
</feature>
<dbReference type="AlphaFoldDB" id="A0A0N4YIS8"/>
<feature type="signal peptide" evidence="2">
    <location>
        <begin position="1"/>
        <end position="16"/>
    </location>
</feature>
<keyword evidence="4" id="KW-1185">Reference proteome</keyword>
<accession>A0A0N4YIS8</accession>
<dbReference type="EMBL" id="UYSL01022418">
    <property type="protein sequence ID" value="VDL80428.1"/>
    <property type="molecule type" value="Genomic_DNA"/>
</dbReference>
<dbReference type="WBParaSite" id="NBR_0001683201-mRNA-1">
    <property type="protein sequence ID" value="NBR_0001683201-mRNA-1"/>
    <property type="gene ID" value="NBR_0001683201"/>
</dbReference>
<gene>
    <name evidence="3" type="ORF">NBR_LOCUS16833</name>
</gene>
<evidence type="ECO:0000256" key="2">
    <source>
        <dbReference type="SAM" id="SignalP"/>
    </source>
</evidence>
<organism evidence="5">
    <name type="scientific">Nippostrongylus brasiliensis</name>
    <name type="common">Rat hookworm</name>
    <dbReference type="NCBI Taxonomy" id="27835"/>
    <lineage>
        <taxon>Eukaryota</taxon>
        <taxon>Metazoa</taxon>
        <taxon>Ecdysozoa</taxon>
        <taxon>Nematoda</taxon>
        <taxon>Chromadorea</taxon>
        <taxon>Rhabditida</taxon>
        <taxon>Rhabditina</taxon>
        <taxon>Rhabditomorpha</taxon>
        <taxon>Strongyloidea</taxon>
        <taxon>Heligmosomidae</taxon>
        <taxon>Nippostrongylus</taxon>
    </lineage>
</organism>
<protein>
    <submittedName>
        <fullName evidence="5">Secreted protein</fullName>
    </submittedName>
</protein>
<evidence type="ECO:0000313" key="3">
    <source>
        <dbReference type="EMBL" id="VDL80428.1"/>
    </source>
</evidence>
<keyword evidence="1" id="KW-1133">Transmembrane helix</keyword>
<dbReference type="Proteomes" id="UP000271162">
    <property type="component" value="Unassembled WGS sequence"/>
</dbReference>
<reference evidence="5" key="1">
    <citation type="submission" date="2017-02" db="UniProtKB">
        <authorList>
            <consortium name="WormBaseParasite"/>
        </authorList>
    </citation>
    <scope>IDENTIFICATION</scope>
</reference>
<evidence type="ECO:0000256" key="1">
    <source>
        <dbReference type="SAM" id="Phobius"/>
    </source>
</evidence>